<comment type="caution">
    <text evidence="1">The sequence shown here is derived from an EMBL/GenBank/DDBJ whole genome shotgun (WGS) entry which is preliminary data.</text>
</comment>
<dbReference type="RefSeq" id="WP_281806565.1">
    <property type="nucleotide sequence ID" value="NZ_BSEC01000004.1"/>
</dbReference>
<organism evidence="1 2">
    <name type="scientific">Methylocystis echinoides</name>
    <dbReference type="NCBI Taxonomy" id="29468"/>
    <lineage>
        <taxon>Bacteria</taxon>
        <taxon>Pseudomonadati</taxon>
        <taxon>Pseudomonadota</taxon>
        <taxon>Alphaproteobacteria</taxon>
        <taxon>Hyphomicrobiales</taxon>
        <taxon>Methylocystaceae</taxon>
        <taxon>Methylocystis</taxon>
    </lineage>
</organism>
<accession>A0A9W6GZ71</accession>
<reference evidence="1" key="1">
    <citation type="journal article" date="2023" name="Int. J. Syst. Evol. Microbiol.">
        <title>Methylocystis iwaonis sp. nov., a type II methane-oxidizing bacterium from surface soil of a rice paddy field in Japan, and emended description of the genus Methylocystis (ex Whittenbury et al. 1970) Bowman et al. 1993.</title>
        <authorList>
            <person name="Kaise H."/>
            <person name="Sawadogo J.B."/>
            <person name="Alam M.S."/>
            <person name="Ueno C."/>
            <person name="Dianou D."/>
            <person name="Shinjo R."/>
            <person name="Asakawa S."/>
        </authorList>
    </citation>
    <scope>NUCLEOTIDE SEQUENCE</scope>
    <source>
        <strain evidence="1">LMG27198</strain>
    </source>
</reference>
<protein>
    <submittedName>
        <fullName evidence="1">Uncharacterized protein</fullName>
    </submittedName>
</protein>
<gene>
    <name evidence="1" type="ORF">LMG27198_46610</name>
</gene>
<sequence length="129" mass="14155">MLKHSIFEAIKRLKASREKCRTHAHDSHTKGECQTPMECEARDHDHGVAVGKEWAMSRAEWDELEDVAALSGEMTFAVLAVVLGAHGYDPEELAEDFGCDDYPDKVPADAEVAGFVEGARRIKSAVEAA</sequence>
<dbReference type="AlphaFoldDB" id="A0A9W6GZ71"/>
<name>A0A9W6GZ71_9HYPH</name>
<dbReference type="Proteomes" id="UP001144323">
    <property type="component" value="Unassembled WGS sequence"/>
</dbReference>
<dbReference type="EMBL" id="BSEC01000004">
    <property type="protein sequence ID" value="GLI95669.1"/>
    <property type="molecule type" value="Genomic_DNA"/>
</dbReference>
<evidence type="ECO:0000313" key="1">
    <source>
        <dbReference type="EMBL" id="GLI95669.1"/>
    </source>
</evidence>
<evidence type="ECO:0000313" key="2">
    <source>
        <dbReference type="Proteomes" id="UP001144323"/>
    </source>
</evidence>
<proteinExistence type="predicted"/>
<keyword evidence="2" id="KW-1185">Reference proteome</keyword>